<proteinExistence type="predicted"/>
<sequence length="181" mass="20701">MAMIVAFCAARMTELAQMKVSEIVQKQHSMTLQTQTSKDNQIIKHLITFRKRIGRCCTVKTLLSWTAQREKTQQYMIKFDITYPRRLLQHHSTVATNLQTSLEELASNLHTQPGVSVPCAESVAEQVNLGELSTDEEELEEEQLPLRCSHLEVFHCSCMKTIFCSHHHFANCIVSRSASFF</sequence>
<protein>
    <recommendedName>
        <fullName evidence="3">Tyr recombinase domain-containing protein</fullName>
    </recommendedName>
</protein>
<gene>
    <name evidence="1" type="ORF">EZS28_010921</name>
</gene>
<evidence type="ECO:0000313" key="2">
    <source>
        <dbReference type="Proteomes" id="UP000324800"/>
    </source>
</evidence>
<evidence type="ECO:0008006" key="3">
    <source>
        <dbReference type="Google" id="ProtNLM"/>
    </source>
</evidence>
<accession>A0A5J4WGQ2</accession>
<organism evidence="1 2">
    <name type="scientific">Streblomastix strix</name>
    <dbReference type="NCBI Taxonomy" id="222440"/>
    <lineage>
        <taxon>Eukaryota</taxon>
        <taxon>Metamonada</taxon>
        <taxon>Preaxostyla</taxon>
        <taxon>Oxymonadida</taxon>
        <taxon>Streblomastigidae</taxon>
        <taxon>Streblomastix</taxon>
    </lineage>
</organism>
<reference evidence="1 2" key="1">
    <citation type="submission" date="2019-03" db="EMBL/GenBank/DDBJ databases">
        <title>Single cell metagenomics reveals metabolic interactions within the superorganism composed of flagellate Streblomastix strix and complex community of Bacteroidetes bacteria on its surface.</title>
        <authorList>
            <person name="Treitli S.C."/>
            <person name="Kolisko M."/>
            <person name="Husnik F."/>
            <person name="Keeling P."/>
            <person name="Hampl V."/>
        </authorList>
    </citation>
    <scope>NUCLEOTIDE SEQUENCE [LARGE SCALE GENOMIC DNA]</scope>
    <source>
        <strain evidence="1">ST1C</strain>
    </source>
</reference>
<dbReference type="AlphaFoldDB" id="A0A5J4WGQ2"/>
<evidence type="ECO:0000313" key="1">
    <source>
        <dbReference type="EMBL" id="KAA6393545.1"/>
    </source>
</evidence>
<comment type="caution">
    <text evidence="1">The sequence shown here is derived from an EMBL/GenBank/DDBJ whole genome shotgun (WGS) entry which is preliminary data.</text>
</comment>
<dbReference type="EMBL" id="SNRW01002200">
    <property type="protein sequence ID" value="KAA6393545.1"/>
    <property type="molecule type" value="Genomic_DNA"/>
</dbReference>
<name>A0A5J4WGQ2_9EUKA</name>
<dbReference type="Proteomes" id="UP000324800">
    <property type="component" value="Unassembled WGS sequence"/>
</dbReference>